<feature type="domain" description="Choline/carnitine acyltransferase" evidence="3">
    <location>
        <begin position="3"/>
        <end position="338"/>
    </location>
</feature>
<accession>A0A7S0MIS1</accession>
<feature type="active site" description="Proton acceptor" evidence="2">
    <location>
        <position position="60"/>
    </location>
</feature>
<dbReference type="Pfam" id="PF00755">
    <property type="entry name" value="Carn_acyltransf"/>
    <property type="match status" value="1"/>
</dbReference>
<evidence type="ECO:0000256" key="2">
    <source>
        <dbReference type="PIRSR" id="PIRSR600542-1"/>
    </source>
</evidence>
<proteinExistence type="inferred from homology"/>
<dbReference type="GO" id="GO:0004095">
    <property type="term" value="F:carnitine O-palmitoyltransferase activity"/>
    <property type="evidence" value="ECO:0007669"/>
    <property type="project" value="TreeGrafter"/>
</dbReference>
<dbReference type="SUPFAM" id="SSF52777">
    <property type="entry name" value="CoA-dependent acyltransferases"/>
    <property type="match status" value="2"/>
</dbReference>
<name>A0A7S0MIS1_9CRYP</name>
<dbReference type="PANTHER" id="PTHR22589:SF16">
    <property type="entry name" value="CARNITINE O-PALMITOYLTRANSFERASE 2, MITOCHONDRIAL"/>
    <property type="match status" value="1"/>
</dbReference>
<dbReference type="InterPro" id="IPR039551">
    <property type="entry name" value="Cho/carn_acyl_trans"/>
</dbReference>
<gene>
    <name evidence="4" type="ORF">CCUR1050_LOCUS20389</name>
</gene>
<protein>
    <recommendedName>
        <fullName evidence="3">Choline/carnitine acyltransferase domain-containing protein</fullName>
    </recommendedName>
</protein>
<organism evidence="4">
    <name type="scientific">Cryptomonas curvata</name>
    <dbReference type="NCBI Taxonomy" id="233186"/>
    <lineage>
        <taxon>Eukaryota</taxon>
        <taxon>Cryptophyceae</taxon>
        <taxon>Cryptomonadales</taxon>
        <taxon>Cryptomonadaceae</taxon>
        <taxon>Cryptomonas</taxon>
    </lineage>
</organism>
<dbReference type="InterPro" id="IPR000542">
    <property type="entry name" value="Carn_acyl_trans"/>
</dbReference>
<evidence type="ECO:0000259" key="3">
    <source>
        <dbReference type="Pfam" id="PF00755"/>
    </source>
</evidence>
<comment type="similarity">
    <text evidence="1">Belongs to the carnitine/choline acetyltransferase family.</text>
</comment>
<dbReference type="PANTHER" id="PTHR22589">
    <property type="entry name" value="CARNITINE O-ACYLTRANSFERASE"/>
    <property type="match status" value="1"/>
</dbReference>
<sequence>MGDVDGALLVVCLDADAPPSWNHRSQEVLHASAKTVGNRWFDKHQVIACGAGSVSLLFEHSFGDGAAWNRWLEAATADMKGEISLPRLPEVSSLGAGSGPKALPFEVPPALEPALATARREAEEMTRTCRTAILQYGGYGKQRIKQWKLSPDGLVQMAMQYAYARLHGRIAPTYESCAMLSFFHGRTEVIRSAHAPGAAMVAALLSSQEAVRPGYTPRSKGDKQAAIRAAVAHQGSVSKLSGQGLGVDRHFLALSKMAQREGVAPAMFGDEEFGYSKTWRLSTSNVSTPWNACFNFGPVTDHCYGIGYLIHEEGLVLNTTTWAASSEADAAAMRTSLQASLDELAAIFDP</sequence>
<reference evidence="4" key="1">
    <citation type="submission" date="2021-01" db="EMBL/GenBank/DDBJ databases">
        <authorList>
            <person name="Corre E."/>
            <person name="Pelletier E."/>
            <person name="Niang G."/>
            <person name="Scheremetjew M."/>
            <person name="Finn R."/>
            <person name="Kale V."/>
            <person name="Holt S."/>
            <person name="Cochrane G."/>
            <person name="Meng A."/>
            <person name="Brown T."/>
            <person name="Cohen L."/>
        </authorList>
    </citation>
    <scope>NUCLEOTIDE SEQUENCE</scope>
    <source>
        <strain evidence="4">CCAP979/52</strain>
    </source>
</reference>
<dbReference type="GO" id="GO:0005739">
    <property type="term" value="C:mitochondrion"/>
    <property type="evidence" value="ECO:0007669"/>
    <property type="project" value="TreeGrafter"/>
</dbReference>
<dbReference type="AlphaFoldDB" id="A0A7S0MIS1"/>
<dbReference type="InterPro" id="IPR023213">
    <property type="entry name" value="CAT-like_dom_sf"/>
</dbReference>
<evidence type="ECO:0000313" key="4">
    <source>
        <dbReference type="EMBL" id="CAD8642705.1"/>
    </source>
</evidence>
<evidence type="ECO:0000256" key="1">
    <source>
        <dbReference type="ARBA" id="ARBA00005232"/>
    </source>
</evidence>
<dbReference type="GO" id="GO:0006635">
    <property type="term" value="P:fatty acid beta-oxidation"/>
    <property type="evidence" value="ECO:0007669"/>
    <property type="project" value="TreeGrafter"/>
</dbReference>
<dbReference type="Gene3D" id="3.30.559.10">
    <property type="entry name" value="Chloramphenicol acetyltransferase-like domain"/>
    <property type="match status" value="1"/>
</dbReference>
<dbReference type="EMBL" id="HBEZ01037113">
    <property type="protein sequence ID" value="CAD8642705.1"/>
    <property type="molecule type" value="Transcribed_RNA"/>
</dbReference>